<dbReference type="Pfam" id="PF13180">
    <property type="entry name" value="PDZ_2"/>
    <property type="match status" value="1"/>
</dbReference>
<organism evidence="8 9">
    <name type="scientific">Proteiniborus ethanoligenes</name>
    <dbReference type="NCBI Taxonomy" id="415015"/>
    <lineage>
        <taxon>Bacteria</taxon>
        <taxon>Bacillati</taxon>
        <taxon>Bacillota</taxon>
        <taxon>Clostridia</taxon>
        <taxon>Eubacteriales</taxon>
        <taxon>Proteiniborus</taxon>
    </lineage>
</organism>
<dbReference type="CDD" id="cd06782">
    <property type="entry name" value="cpPDZ_CPP-like"/>
    <property type="match status" value="1"/>
</dbReference>
<dbReference type="InterPro" id="IPR029045">
    <property type="entry name" value="ClpP/crotonase-like_dom_sf"/>
</dbReference>
<evidence type="ECO:0000259" key="7">
    <source>
        <dbReference type="PROSITE" id="PS50106"/>
    </source>
</evidence>
<dbReference type="SMART" id="SM00245">
    <property type="entry name" value="TSPc"/>
    <property type="match status" value="1"/>
</dbReference>
<proteinExistence type="inferred from homology"/>
<keyword evidence="9" id="KW-1185">Reference proteome</keyword>
<evidence type="ECO:0000256" key="5">
    <source>
        <dbReference type="RuleBase" id="RU004404"/>
    </source>
</evidence>
<dbReference type="InterPro" id="IPR004447">
    <property type="entry name" value="Peptidase_S41A"/>
</dbReference>
<keyword evidence="3 5" id="KW-0378">Hydrolase</keyword>
<evidence type="ECO:0000256" key="6">
    <source>
        <dbReference type="SAM" id="SignalP"/>
    </source>
</evidence>
<dbReference type="GO" id="GO:0007165">
    <property type="term" value="P:signal transduction"/>
    <property type="evidence" value="ECO:0007669"/>
    <property type="project" value="TreeGrafter"/>
</dbReference>
<gene>
    <name evidence="8" type="ORF">SAMN05660462_00669</name>
</gene>
<dbReference type="GO" id="GO:0004175">
    <property type="term" value="F:endopeptidase activity"/>
    <property type="evidence" value="ECO:0007669"/>
    <property type="project" value="TreeGrafter"/>
</dbReference>
<dbReference type="EMBL" id="FNQE01000005">
    <property type="protein sequence ID" value="SDY69721.1"/>
    <property type="molecule type" value="Genomic_DNA"/>
</dbReference>
<dbReference type="Gene3D" id="3.30.750.44">
    <property type="match status" value="1"/>
</dbReference>
<dbReference type="Pfam" id="PF22694">
    <property type="entry name" value="CtpB_N-like"/>
    <property type="match status" value="1"/>
</dbReference>
<dbReference type="PANTHER" id="PTHR32060:SF30">
    <property type="entry name" value="CARBOXY-TERMINAL PROCESSING PROTEASE CTPA"/>
    <property type="match status" value="1"/>
</dbReference>
<dbReference type="GO" id="GO:0006508">
    <property type="term" value="P:proteolysis"/>
    <property type="evidence" value="ECO:0007669"/>
    <property type="project" value="UniProtKB-KW"/>
</dbReference>
<accession>A0A1H3LZ55</accession>
<dbReference type="InterPro" id="IPR055210">
    <property type="entry name" value="CtpA/B_N"/>
</dbReference>
<evidence type="ECO:0000313" key="9">
    <source>
        <dbReference type="Proteomes" id="UP000198625"/>
    </source>
</evidence>
<dbReference type="NCBIfam" id="TIGR00225">
    <property type="entry name" value="prc"/>
    <property type="match status" value="1"/>
</dbReference>
<evidence type="ECO:0000256" key="2">
    <source>
        <dbReference type="ARBA" id="ARBA00022670"/>
    </source>
</evidence>
<keyword evidence="6" id="KW-0732">Signal</keyword>
<evidence type="ECO:0000256" key="3">
    <source>
        <dbReference type="ARBA" id="ARBA00022801"/>
    </source>
</evidence>
<keyword evidence="4 5" id="KW-0720">Serine protease</keyword>
<dbReference type="Proteomes" id="UP000198625">
    <property type="component" value="Unassembled WGS sequence"/>
</dbReference>
<feature type="signal peptide" evidence="6">
    <location>
        <begin position="1"/>
        <end position="28"/>
    </location>
</feature>
<dbReference type="InterPro" id="IPR036034">
    <property type="entry name" value="PDZ_sf"/>
</dbReference>
<evidence type="ECO:0000256" key="4">
    <source>
        <dbReference type="ARBA" id="ARBA00022825"/>
    </source>
</evidence>
<name>A0A1H3LZ55_9FIRM</name>
<dbReference type="SUPFAM" id="SSF52096">
    <property type="entry name" value="ClpP/crotonase"/>
    <property type="match status" value="1"/>
</dbReference>
<dbReference type="Gene3D" id="2.30.42.10">
    <property type="match status" value="1"/>
</dbReference>
<dbReference type="RefSeq" id="WP_091727207.1">
    <property type="nucleotide sequence ID" value="NZ_FNQE01000005.1"/>
</dbReference>
<dbReference type="GO" id="GO:0030288">
    <property type="term" value="C:outer membrane-bounded periplasmic space"/>
    <property type="evidence" value="ECO:0007669"/>
    <property type="project" value="TreeGrafter"/>
</dbReference>
<dbReference type="GO" id="GO:0008236">
    <property type="term" value="F:serine-type peptidase activity"/>
    <property type="evidence" value="ECO:0007669"/>
    <property type="project" value="UniProtKB-KW"/>
</dbReference>
<dbReference type="OrthoDB" id="9812068at2"/>
<evidence type="ECO:0000256" key="1">
    <source>
        <dbReference type="ARBA" id="ARBA00009179"/>
    </source>
</evidence>
<dbReference type="Gene3D" id="3.90.226.10">
    <property type="entry name" value="2-enoyl-CoA Hydratase, Chain A, domain 1"/>
    <property type="match status" value="1"/>
</dbReference>
<dbReference type="FunFam" id="2.30.42.10:FF:000063">
    <property type="entry name" value="Peptidase, S41 family"/>
    <property type="match status" value="1"/>
</dbReference>
<dbReference type="PANTHER" id="PTHR32060">
    <property type="entry name" value="TAIL-SPECIFIC PROTEASE"/>
    <property type="match status" value="1"/>
</dbReference>
<reference evidence="8 9" key="1">
    <citation type="submission" date="2016-10" db="EMBL/GenBank/DDBJ databases">
        <authorList>
            <person name="de Groot N.N."/>
        </authorList>
    </citation>
    <scope>NUCLEOTIDE SEQUENCE [LARGE SCALE GENOMIC DNA]</scope>
    <source>
        <strain evidence="8 9">DSM 21650</strain>
    </source>
</reference>
<dbReference type="InterPro" id="IPR001478">
    <property type="entry name" value="PDZ"/>
</dbReference>
<dbReference type="CDD" id="cd07560">
    <property type="entry name" value="Peptidase_S41_CPP"/>
    <property type="match status" value="1"/>
</dbReference>
<comment type="similarity">
    <text evidence="1 5">Belongs to the peptidase S41A family.</text>
</comment>
<evidence type="ECO:0000313" key="8">
    <source>
        <dbReference type="EMBL" id="SDY69721.1"/>
    </source>
</evidence>
<dbReference type="InterPro" id="IPR005151">
    <property type="entry name" value="Tail-specific_protease"/>
</dbReference>
<dbReference type="AlphaFoldDB" id="A0A1H3LZ55"/>
<dbReference type="SMART" id="SM00228">
    <property type="entry name" value="PDZ"/>
    <property type="match status" value="1"/>
</dbReference>
<sequence>MNIKNISKKFLPIILAFTLIIASPSTLALGEVEQPQQMEQAEQQEYNVKEALTFLENLIKFVKLNYAYEVTEEQLVEGAIKGALSVLDGYSSYYTENEFKELNETLSGEFGGIGVHITEKDGYILVVSPIKGTPGFKAGILPEDLIVTVDDVDIKGFTTQKAASLIRGEPGTTVKLGIRRNGEDKLLYFNLTRAIIEINPVEYEILKNNIGYIKITEFNDHALENVIKVLGEFDNNKVKKVIFDLRNNPGGGLNEVLNILRFLIPEGPLVHIRDANENIRTYNSYLDAPKYKLAVLVNGGSASASEIFAGAVQDRGVGTIIGTKTFGKGTVQTVLTLVNGGGLKLTTAEYLTPNKNPVNNVGIEPDIIVENTTEEDLQLKKAIKILKEQ</sequence>
<feature type="chain" id="PRO_5038509110" evidence="6">
    <location>
        <begin position="29"/>
        <end position="389"/>
    </location>
</feature>
<keyword evidence="2 5" id="KW-0645">Protease</keyword>
<feature type="domain" description="PDZ" evidence="7">
    <location>
        <begin position="99"/>
        <end position="167"/>
    </location>
</feature>
<dbReference type="Pfam" id="PF03572">
    <property type="entry name" value="Peptidase_S41"/>
    <property type="match status" value="1"/>
</dbReference>
<dbReference type="PROSITE" id="PS50106">
    <property type="entry name" value="PDZ"/>
    <property type="match status" value="1"/>
</dbReference>
<protein>
    <submittedName>
        <fullName evidence="8">Carboxyl-terminal processing protease</fullName>
    </submittedName>
</protein>
<dbReference type="SUPFAM" id="SSF50156">
    <property type="entry name" value="PDZ domain-like"/>
    <property type="match status" value="1"/>
</dbReference>
<dbReference type="STRING" id="415015.SAMN05660462_00669"/>